<name>A0A9D1AH71_9FIRM</name>
<protein>
    <submittedName>
        <fullName evidence="2">LysM peptidoglycan-binding domain-containing protein</fullName>
    </submittedName>
</protein>
<reference evidence="2" key="1">
    <citation type="submission" date="2020-10" db="EMBL/GenBank/DDBJ databases">
        <authorList>
            <person name="Gilroy R."/>
        </authorList>
    </citation>
    <scope>NUCLEOTIDE SEQUENCE</scope>
    <source>
        <strain evidence="2">ChiW25-3613</strain>
    </source>
</reference>
<dbReference type="InterPro" id="IPR018392">
    <property type="entry name" value="LysM"/>
</dbReference>
<dbReference type="Gene3D" id="3.10.350.10">
    <property type="entry name" value="LysM domain"/>
    <property type="match status" value="1"/>
</dbReference>
<comment type="caution">
    <text evidence="2">The sequence shown here is derived from an EMBL/GenBank/DDBJ whole genome shotgun (WGS) entry which is preliminary data.</text>
</comment>
<dbReference type="CDD" id="cd00118">
    <property type="entry name" value="LysM"/>
    <property type="match status" value="1"/>
</dbReference>
<feature type="domain" description="LysM" evidence="1">
    <location>
        <begin position="52"/>
        <end position="78"/>
    </location>
</feature>
<evidence type="ECO:0000259" key="1">
    <source>
        <dbReference type="Pfam" id="PF01476"/>
    </source>
</evidence>
<gene>
    <name evidence="2" type="ORF">IAB90_06085</name>
</gene>
<proteinExistence type="predicted"/>
<dbReference type="Pfam" id="PF01476">
    <property type="entry name" value="LysM"/>
    <property type="match status" value="2"/>
</dbReference>
<dbReference type="Proteomes" id="UP000824179">
    <property type="component" value="Unassembled WGS sequence"/>
</dbReference>
<sequence length="99" mass="11025">MYELKLSKPAIYRVKEGQTSSQIAETFGCPVPPDTVCGDIVFIFSSEMYSARVGDTYSSIAARFGVDVSELERLNGKRPVYPTCKIIIPPCRRQNESDV</sequence>
<dbReference type="SUPFAM" id="SSF54106">
    <property type="entry name" value="LysM domain"/>
    <property type="match status" value="1"/>
</dbReference>
<evidence type="ECO:0000313" key="3">
    <source>
        <dbReference type="Proteomes" id="UP000824179"/>
    </source>
</evidence>
<dbReference type="AlphaFoldDB" id="A0A9D1AH71"/>
<dbReference type="EMBL" id="DVHB01000105">
    <property type="protein sequence ID" value="HIR39934.1"/>
    <property type="molecule type" value="Genomic_DNA"/>
</dbReference>
<feature type="domain" description="LysM" evidence="1">
    <location>
        <begin position="12"/>
        <end position="31"/>
    </location>
</feature>
<dbReference type="InterPro" id="IPR036779">
    <property type="entry name" value="LysM_dom_sf"/>
</dbReference>
<accession>A0A9D1AH71</accession>
<reference evidence="2" key="2">
    <citation type="journal article" date="2021" name="PeerJ">
        <title>Extensive microbial diversity within the chicken gut microbiome revealed by metagenomics and culture.</title>
        <authorList>
            <person name="Gilroy R."/>
            <person name="Ravi A."/>
            <person name="Getino M."/>
            <person name="Pursley I."/>
            <person name="Horton D.L."/>
            <person name="Alikhan N.F."/>
            <person name="Baker D."/>
            <person name="Gharbi K."/>
            <person name="Hall N."/>
            <person name="Watson M."/>
            <person name="Adriaenssens E.M."/>
            <person name="Foster-Nyarko E."/>
            <person name="Jarju S."/>
            <person name="Secka A."/>
            <person name="Antonio M."/>
            <person name="Oren A."/>
            <person name="Chaudhuri R.R."/>
            <person name="La Ragione R."/>
            <person name="Hildebrand F."/>
            <person name="Pallen M.J."/>
        </authorList>
    </citation>
    <scope>NUCLEOTIDE SEQUENCE</scope>
    <source>
        <strain evidence="2">ChiW25-3613</strain>
    </source>
</reference>
<evidence type="ECO:0000313" key="2">
    <source>
        <dbReference type="EMBL" id="HIR39934.1"/>
    </source>
</evidence>
<organism evidence="2 3">
    <name type="scientific">Candidatus Coproplasma stercoripullorum</name>
    <dbReference type="NCBI Taxonomy" id="2840751"/>
    <lineage>
        <taxon>Bacteria</taxon>
        <taxon>Bacillati</taxon>
        <taxon>Bacillota</taxon>
        <taxon>Clostridia</taxon>
        <taxon>Eubacteriales</taxon>
        <taxon>Candidatus Coproplasma</taxon>
    </lineage>
</organism>